<comment type="caution">
    <text evidence="1">The sequence shown here is derived from an EMBL/GenBank/DDBJ whole genome shotgun (WGS) entry which is preliminary data.</text>
</comment>
<accession>A0ACB7XFA1</accession>
<sequence>MRNLVEEEEVVRILSTRSERHLTSVFKHYSDKFLSGKTIDEVTRCYWSTKLKADCATPICSSDLLQQALKPYANENAKEGLVRVIATRADVDIGKITDEYPNEYGVSLAQKIEQFAKGNFKDFLLTLLARGQSS</sequence>
<name>A0ACB7XFA1_9ERIC</name>
<keyword evidence="2" id="KW-1185">Reference proteome</keyword>
<evidence type="ECO:0000313" key="2">
    <source>
        <dbReference type="Proteomes" id="UP000828048"/>
    </source>
</evidence>
<proteinExistence type="predicted"/>
<dbReference type="Proteomes" id="UP000828048">
    <property type="component" value="Chromosome 10"/>
</dbReference>
<dbReference type="EMBL" id="CM037160">
    <property type="protein sequence ID" value="KAH7839406.1"/>
    <property type="molecule type" value="Genomic_DNA"/>
</dbReference>
<organism evidence="1 2">
    <name type="scientific">Vaccinium darrowii</name>
    <dbReference type="NCBI Taxonomy" id="229202"/>
    <lineage>
        <taxon>Eukaryota</taxon>
        <taxon>Viridiplantae</taxon>
        <taxon>Streptophyta</taxon>
        <taxon>Embryophyta</taxon>
        <taxon>Tracheophyta</taxon>
        <taxon>Spermatophyta</taxon>
        <taxon>Magnoliopsida</taxon>
        <taxon>eudicotyledons</taxon>
        <taxon>Gunneridae</taxon>
        <taxon>Pentapetalae</taxon>
        <taxon>asterids</taxon>
        <taxon>Ericales</taxon>
        <taxon>Ericaceae</taxon>
        <taxon>Vaccinioideae</taxon>
        <taxon>Vaccinieae</taxon>
        <taxon>Vaccinium</taxon>
    </lineage>
</organism>
<reference evidence="1 2" key="1">
    <citation type="journal article" date="2021" name="Hortic Res">
        <title>High-quality reference genome and annotation aids understanding of berry development for evergreen blueberry (Vaccinium darrowii).</title>
        <authorList>
            <person name="Yu J."/>
            <person name="Hulse-Kemp A.M."/>
            <person name="Babiker E."/>
            <person name="Staton M."/>
        </authorList>
    </citation>
    <scope>NUCLEOTIDE SEQUENCE [LARGE SCALE GENOMIC DNA]</scope>
    <source>
        <strain evidence="2">cv. NJ 8807/NJ 8810</strain>
        <tissue evidence="1">Young leaf</tissue>
    </source>
</reference>
<protein>
    <submittedName>
        <fullName evidence="1">Uncharacterized protein</fullName>
    </submittedName>
</protein>
<gene>
    <name evidence="1" type="ORF">Vadar_003745</name>
</gene>
<evidence type="ECO:0000313" key="1">
    <source>
        <dbReference type="EMBL" id="KAH7839406.1"/>
    </source>
</evidence>